<evidence type="ECO:0000256" key="10">
    <source>
        <dbReference type="ARBA" id="ARBA00023180"/>
    </source>
</evidence>
<evidence type="ECO:0000313" key="11">
    <source>
        <dbReference type="EMBL" id="BBN68891.1"/>
    </source>
</evidence>
<organism evidence="11">
    <name type="scientific">Prunus dulcis</name>
    <name type="common">Almond</name>
    <name type="synonym">Amygdalus dulcis</name>
    <dbReference type="NCBI Taxonomy" id="3755"/>
    <lineage>
        <taxon>Eukaryota</taxon>
        <taxon>Viridiplantae</taxon>
        <taxon>Streptophyta</taxon>
        <taxon>Embryophyta</taxon>
        <taxon>Tracheophyta</taxon>
        <taxon>Spermatophyta</taxon>
        <taxon>Magnoliopsida</taxon>
        <taxon>eudicotyledons</taxon>
        <taxon>Gunneridae</taxon>
        <taxon>Pentapetalae</taxon>
        <taxon>rosids</taxon>
        <taxon>fabids</taxon>
        <taxon>Rosales</taxon>
        <taxon>Rosaceae</taxon>
        <taxon>Amygdaloideae</taxon>
        <taxon>Amygdaleae</taxon>
        <taxon>Prunus</taxon>
    </lineage>
</organism>
<dbReference type="PANTHER" id="PTHR27004">
    <property type="entry name" value="RECEPTOR-LIKE PROTEIN 12 ISOFORM X1"/>
    <property type="match status" value="1"/>
</dbReference>
<dbReference type="SUPFAM" id="SSF52058">
    <property type="entry name" value="L domain-like"/>
    <property type="match status" value="1"/>
</dbReference>
<evidence type="ECO:0000256" key="3">
    <source>
        <dbReference type="ARBA" id="ARBA00022475"/>
    </source>
</evidence>
<dbReference type="Pfam" id="PF00560">
    <property type="entry name" value="LRR_1"/>
    <property type="match status" value="3"/>
</dbReference>
<dbReference type="Gene3D" id="3.80.10.10">
    <property type="entry name" value="Ribonuclease Inhibitor"/>
    <property type="match status" value="1"/>
</dbReference>
<sequence>VFGFGFYQFENISRFFEKSIQINFFGPFRKPDSRQDTPLDLESSFTNSTVLTLDLHSNQLQGQIPTFIPFAVYLDYSSNHFNSIPSDIGYFLTFTSFSLSSNNLHGLIPVSICNAETDIQILDLSNNFLSGIIPPCLTTMQSLKVLNLARNNLTGTISNFQVTEDSSLEILELGGNQLGGQFPKSLGNCKRLQVLNVGNNCITDSFPCLLKNISTLRVLVLQSNNFYGDIGCPNTYGTWPVLQIIHLAHNNFTGEISANIFDNMAGNDDYQQWFPINSQSPFGPWCANNDGITVTSKGSQMDLLKILSIFTLIDFSCNNFSGPIPKEIGEFKSLCP</sequence>
<keyword evidence="6" id="KW-0677">Repeat</keyword>
<keyword evidence="10" id="KW-0325">Glycoprotein</keyword>
<keyword evidence="5" id="KW-0812">Transmembrane</keyword>
<name>A0A5H2XYX7_PRUDU</name>
<dbReference type="GO" id="GO:0005886">
    <property type="term" value="C:plasma membrane"/>
    <property type="evidence" value="ECO:0007669"/>
    <property type="project" value="UniProtKB-SubCell"/>
</dbReference>
<evidence type="ECO:0000256" key="7">
    <source>
        <dbReference type="ARBA" id="ARBA00022989"/>
    </source>
</evidence>
<comment type="similarity">
    <text evidence="2">Belongs to the RLP family.</text>
</comment>
<evidence type="ECO:0000256" key="1">
    <source>
        <dbReference type="ARBA" id="ARBA00004251"/>
    </source>
</evidence>
<dbReference type="PANTHER" id="PTHR27004:SF435">
    <property type="entry name" value="LEUCINE-RICH REPEAT-CONTAINING N-TERMINAL PLANT-TYPE DOMAIN-CONTAINING PROTEIN"/>
    <property type="match status" value="1"/>
</dbReference>
<evidence type="ECO:0000256" key="6">
    <source>
        <dbReference type="ARBA" id="ARBA00022737"/>
    </source>
</evidence>
<keyword evidence="3" id="KW-1003">Cell membrane</keyword>
<evidence type="ECO:0000256" key="2">
    <source>
        <dbReference type="ARBA" id="ARBA00009592"/>
    </source>
</evidence>
<feature type="non-terminal residue" evidence="11">
    <location>
        <position position="336"/>
    </location>
</feature>
<dbReference type="AlphaFoldDB" id="A0A5H2XYX7"/>
<evidence type="ECO:0000256" key="4">
    <source>
        <dbReference type="ARBA" id="ARBA00022614"/>
    </source>
</evidence>
<reference evidence="11" key="1">
    <citation type="journal article" date="2019" name="Science">
        <title>Mutation of a bHLH transcription factor allowed almond domestication.</title>
        <authorList>
            <person name="Sanchez-Perez R."/>
            <person name="Pavan S."/>
            <person name="Mazzeo R."/>
            <person name="Moldovan C."/>
            <person name="Aiese Cigliano R."/>
            <person name="Del Cueto J."/>
            <person name="Ricciardi F."/>
            <person name="Lotti C."/>
            <person name="Ricciardi L."/>
            <person name="Dicenta F."/>
            <person name="Lopez-Marques R.L."/>
            <person name="Lindberg Moller B."/>
        </authorList>
    </citation>
    <scope>NUCLEOTIDE SEQUENCE</scope>
</reference>
<dbReference type="Pfam" id="PF13855">
    <property type="entry name" value="LRR_8"/>
    <property type="match status" value="1"/>
</dbReference>
<dbReference type="InterPro" id="IPR032675">
    <property type="entry name" value="LRR_dom_sf"/>
</dbReference>
<feature type="non-terminal residue" evidence="11">
    <location>
        <position position="1"/>
    </location>
</feature>
<keyword evidence="4" id="KW-0433">Leucine-rich repeat</keyword>
<keyword evidence="8" id="KW-0472">Membrane</keyword>
<evidence type="ECO:0000256" key="5">
    <source>
        <dbReference type="ARBA" id="ARBA00022692"/>
    </source>
</evidence>
<gene>
    <name evidence="11" type="ORF">Prudu_627S000100</name>
</gene>
<keyword evidence="7" id="KW-1133">Transmembrane helix</keyword>
<evidence type="ECO:0000256" key="8">
    <source>
        <dbReference type="ARBA" id="ARBA00023136"/>
    </source>
</evidence>
<accession>A0A5H2XYX7</accession>
<comment type="subcellular location">
    <subcellularLocation>
        <location evidence="1">Cell membrane</location>
        <topology evidence="1">Single-pass type I membrane protein</topology>
    </subcellularLocation>
</comment>
<proteinExistence type="inferred from homology"/>
<protein>
    <submittedName>
        <fullName evidence="11">Receptor like protein 47</fullName>
    </submittedName>
</protein>
<evidence type="ECO:0000256" key="9">
    <source>
        <dbReference type="ARBA" id="ARBA00023170"/>
    </source>
</evidence>
<dbReference type="EMBL" id="AP020964">
    <property type="protein sequence ID" value="BBN68891.1"/>
    <property type="molecule type" value="Genomic_DNA"/>
</dbReference>
<dbReference type="InterPro" id="IPR001611">
    <property type="entry name" value="Leu-rich_rpt"/>
</dbReference>
<keyword evidence="9 11" id="KW-0675">Receptor</keyword>